<dbReference type="AlphaFoldDB" id="A0A0F9CZ68"/>
<protein>
    <submittedName>
        <fullName evidence="1">Uncharacterized protein</fullName>
    </submittedName>
</protein>
<name>A0A0F9CZ68_9ZZZZ</name>
<gene>
    <name evidence="1" type="ORF">LCGC14_2263590</name>
</gene>
<dbReference type="Gene3D" id="1.10.30.50">
    <property type="match status" value="1"/>
</dbReference>
<evidence type="ECO:0000313" key="1">
    <source>
        <dbReference type="EMBL" id="KKL54619.1"/>
    </source>
</evidence>
<sequence>MSTGRTISAKNLTNKDREILENCEKISKIIKESIPEENQSSFWNDFGKISYSRDAGVGRGGGKLQRDALCTRGKSGKNPFSNRNLRWHPLVVASILPPSFKPCSIRIDNDQKKIIVIINNNEFLPEDVYQLPEPYCITSDNWLPFVDSLKSWEGSDWNKKNRMLIPVVEYAHWYDALESYAVLGVIIAVSMFNADKESTYNEIKELISNISIDEIELPTEKFPSLKESMYLFDCPICLSPLNQQPASLPKRNRPIVWSPPWMIKKRTEGDDASLQILHIKPLIESEIRHNAENVRFGHRWCNVAQTDHSIEELIEYMKRVSKKHEELESSSSKFNQ</sequence>
<accession>A0A0F9CZ68</accession>
<comment type="caution">
    <text evidence="1">The sequence shown here is derived from an EMBL/GenBank/DDBJ whole genome shotgun (WGS) entry which is preliminary data.</text>
</comment>
<reference evidence="1" key="1">
    <citation type="journal article" date="2015" name="Nature">
        <title>Complex archaea that bridge the gap between prokaryotes and eukaryotes.</title>
        <authorList>
            <person name="Spang A."/>
            <person name="Saw J.H."/>
            <person name="Jorgensen S.L."/>
            <person name="Zaremba-Niedzwiedzka K."/>
            <person name="Martijn J."/>
            <person name="Lind A.E."/>
            <person name="van Eijk R."/>
            <person name="Schleper C."/>
            <person name="Guy L."/>
            <person name="Ettema T.J."/>
        </authorList>
    </citation>
    <scope>NUCLEOTIDE SEQUENCE</scope>
</reference>
<proteinExistence type="predicted"/>
<dbReference type="EMBL" id="LAZR01031134">
    <property type="protein sequence ID" value="KKL54619.1"/>
    <property type="molecule type" value="Genomic_DNA"/>
</dbReference>
<organism evidence="1">
    <name type="scientific">marine sediment metagenome</name>
    <dbReference type="NCBI Taxonomy" id="412755"/>
    <lineage>
        <taxon>unclassified sequences</taxon>
        <taxon>metagenomes</taxon>
        <taxon>ecological metagenomes</taxon>
    </lineage>
</organism>